<feature type="compositionally biased region" description="Low complexity" evidence="2">
    <location>
        <begin position="1120"/>
        <end position="1137"/>
    </location>
</feature>
<evidence type="ECO:0000256" key="1">
    <source>
        <dbReference type="SAM" id="Coils"/>
    </source>
</evidence>
<dbReference type="OrthoDB" id="8944405at2759"/>
<reference evidence="3" key="1">
    <citation type="submission" date="2021-01" db="EMBL/GenBank/DDBJ databases">
        <authorList>
            <person name="Zahm M."/>
            <person name="Roques C."/>
            <person name="Cabau C."/>
            <person name="Klopp C."/>
            <person name="Donnadieu C."/>
            <person name="Jouanno E."/>
            <person name="Lampietro C."/>
            <person name="Louis A."/>
            <person name="Herpin A."/>
            <person name="Echchiki A."/>
            <person name="Berthelot C."/>
            <person name="Parey E."/>
            <person name="Roest-Crollius H."/>
            <person name="Braasch I."/>
            <person name="Postlethwait J."/>
            <person name="Bobe J."/>
            <person name="Montfort J."/>
            <person name="Bouchez O."/>
            <person name="Begum T."/>
            <person name="Mejri S."/>
            <person name="Adams A."/>
            <person name="Chen W.-J."/>
            <person name="Guiguen Y."/>
        </authorList>
    </citation>
    <scope>NUCLEOTIDE SEQUENCE</scope>
    <source>
        <tissue evidence="3">Blood</tissue>
    </source>
</reference>
<feature type="region of interest" description="Disordered" evidence="2">
    <location>
        <begin position="787"/>
        <end position="1018"/>
    </location>
</feature>
<keyword evidence="4" id="KW-1185">Reference proteome</keyword>
<feature type="compositionally biased region" description="Basic and acidic residues" evidence="2">
    <location>
        <begin position="1048"/>
        <end position="1060"/>
    </location>
</feature>
<feature type="region of interest" description="Disordered" evidence="2">
    <location>
        <begin position="1112"/>
        <end position="1137"/>
    </location>
</feature>
<feature type="compositionally biased region" description="Basic and acidic residues" evidence="2">
    <location>
        <begin position="994"/>
        <end position="1008"/>
    </location>
</feature>
<sequence>MARNFSRHGCFYSDDEQGCSEALLEQASFYSDNSEKRNCESLKRYRMAVHPEDIFPSLRKKVGEAEKERPPLPVESESQLTNTSTLVSQMELERERDNLSKCLQLAREREEMEKELERYTASQRARARESVTAGSRREWRAEAEEEPIWKLQDITLRQKSHRVSGQTQRLSDFRRGCYFGNTSSPMERTSASYIHWDISPVNSITSLVPMQSPQANITRRSSQQSSPLVGAAMGDSVAMDCSHSPVTQYTSLSLLSPTTDKLPPFPGDLRGARVRCPERTADREWDSFRGRSLPEEEWRGQREGLECTFFSEGANERSRNPVRESLASRSSLTYNVQRLDPRLKADSNLHCAKRDQERALSPSQPYHESTAHNPPEQEGGKDDSGDREQQSHTEGATLPYEHRKLGERAKDKMRENKSSEDPGSSLLNPEHEKEGVRARSRKSDKGLYSSSPSHGSPLTLLENEGDSDQSDFSVARMSGSLKTKLVPQPSKVSLLQTSAILEYLSLPGFIEMSVDDPIDENETTDPAWPSLDERPGSLLRDEPDVVPRDWEAHTQNFETESNQKTAEDTPPISQSADSGQSEEQEQRQCSQLDTRDSSLTTDSPNLKQSLRSEFEGEQKYQEESQPLLPDKMSASEAQPAKPDHSLGSARTLTHAAKDVAVVASKSPDCFASRHGPPLEQSQRHETQGNRTNRISSRIYPAPVHFMKKSLSMGQSGILPVMGPPRPLLKKSVSLGSQRWEHYESPKNYVSEKCYRDEFPNPDVRIKSFSLGRTSAYPFTSRPGTFWRGSATFRPQHTRSLESPPHPERSSVTPTRLIPLPAPMGPLRYPDASVSTRRQSSDPRRQATAFPDSSRWPVTYQEALRSVQHKSGPRDPSHFQMFPRQGMRGDYPRPLESKRAPQRPFLPRGYSWPSPYHPHPFPTREKEGEGEREREVGRGVEVEIRDYRDGREGRASYASQSSGRGSVGPSYTHAFLRQSLSLTPTLPSSPETTEEYERHRAETDLPDRRLAKRRNTSVDESYEWDAADLAVESELLEATKTDYTQEGVGRGRGDQRRERPHSTTGLRDLQSKGPFHSVSPPVSIPPRGLYSRSLSEARFNALRLEYQEYRRNQESIRSRDPCLSPDPDLDLDPNMALL</sequence>
<feature type="compositionally biased region" description="Basic and acidic residues" evidence="2">
    <location>
        <begin position="429"/>
        <end position="445"/>
    </location>
</feature>
<keyword evidence="1" id="KW-0175">Coiled coil</keyword>
<evidence type="ECO:0000313" key="3">
    <source>
        <dbReference type="EMBL" id="KAI1900857.1"/>
    </source>
</evidence>
<feature type="compositionally biased region" description="Basic and acidic residues" evidence="2">
    <location>
        <begin position="400"/>
        <end position="420"/>
    </location>
</feature>
<comment type="caution">
    <text evidence="3">The sequence shown here is derived from an EMBL/GenBank/DDBJ whole genome shotgun (WGS) entry which is preliminary data.</text>
</comment>
<feature type="region of interest" description="Disordered" evidence="2">
    <location>
        <begin position="356"/>
        <end position="472"/>
    </location>
</feature>
<feature type="compositionally biased region" description="Polar residues" evidence="2">
    <location>
        <begin position="597"/>
        <end position="609"/>
    </location>
</feature>
<organism evidence="3 4">
    <name type="scientific">Albula goreensis</name>
    <dbReference type="NCBI Taxonomy" id="1534307"/>
    <lineage>
        <taxon>Eukaryota</taxon>
        <taxon>Metazoa</taxon>
        <taxon>Chordata</taxon>
        <taxon>Craniata</taxon>
        <taxon>Vertebrata</taxon>
        <taxon>Euteleostomi</taxon>
        <taxon>Actinopterygii</taxon>
        <taxon>Neopterygii</taxon>
        <taxon>Teleostei</taxon>
        <taxon>Albuliformes</taxon>
        <taxon>Albulidae</taxon>
        <taxon>Albula</taxon>
    </lineage>
</organism>
<feature type="region of interest" description="Disordered" evidence="2">
    <location>
        <begin position="63"/>
        <end position="82"/>
    </location>
</feature>
<evidence type="ECO:0000256" key="2">
    <source>
        <dbReference type="SAM" id="MobiDB-lite"/>
    </source>
</evidence>
<dbReference type="EMBL" id="JAERUA010000004">
    <property type="protein sequence ID" value="KAI1900857.1"/>
    <property type="molecule type" value="Genomic_DNA"/>
</dbReference>
<feature type="compositionally biased region" description="Basic and acidic residues" evidence="2">
    <location>
        <begin position="378"/>
        <end position="391"/>
    </location>
</feature>
<protein>
    <submittedName>
        <fullName evidence="3">Uncharacterized protein</fullName>
    </submittedName>
</protein>
<accession>A0A8T3DZQ3</accession>
<feature type="coiled-coil region" evidence="1">
    <location>
        <begin position="89"/>
        <end position="125"/>
    </location>
</feature>
<feature type="compositionally biased region" description="Basic and acidic residues" evidence="2">
    <location>
        <begin position="610"/>
        <end position="622"/>
    </location>
</feature>
<evidence type="ECO:0000313" key="4">
    <source>
        <dbReference type="Proteomes" id="UP000829720"/>
    </source>
</evidence>
<gene>
    <name evidence="3" type="ORF">AGOR_G00054170</name>
</gene>
<feature type="region of interest" description="Disordered" evidence="2">
    <location>
        <begin position="667"/>
        <end position="698"/>
    </location>
</feature>
<feature type="compositionally biased region" description="Low complexity" evidence="2">
    <location>
        <begin position="978"/>
        <end position="990"/>
    </location>
</feature>
<dbReference type="Proteomes" id="UP000829720">
    <property type="component" value="Unassembled WGS sequence"/>
</dbReference>
<feature type="region of interest" description="Disordered" evidence="2">
    <location>
        <begin position="515"/>
        <end position="652"/>
    </location>
</feature>
<proteinExistence type="predicted"/>
<feature type="compositionally biased region" description="Basic and acidic residues" evidence="2">
    <location>
        <begin position="889"/>
        <end position="898"/>
    </location>
</feature>
<feature type="compositionally biased region" description="Polar residues" evidence="2">
    <location>
        <begin position="553"/>
        <end position="564"/>
    </location>
</feature>
<feature type="compositionally biased region" description="Basic and acidic residues" evidence="2">
    <location>
        <begin position="531"/>
        <end position="552"/>
    </location>
</feature>
<feature type="region of interest" description="Disordered" evidence="2">
    <location>
        <begin position="1037"/>
        <end position="1082"/>
    </location>
</feature>
<dbReference type="AlphaFoldDB" id="A0A8T3DZQ3"/>
<name>A0A8T3DZQ3_9TELE</name>
<feature type="compositionally biased region" description="Basic and acidic residues" evidence="2">
    <location>
        <begin position="921"/>
        <end position="953"/>
    </location>
</feature>